<feature type="domain" description="Response regulatory" evidence="3">
    <location>
        <begin position="3"/>
        <end position="118"/>
    </location>
</feature>
<organism evidence="4 5">
    <name type="scientific">Thermanaerothrix solaris</name>
    <dbReference type="NCBI Taxonomy" id="3058434"/>
    <lineage>
        <taxon>Bacteria</taxon>
        <taxon>Bacillati</taxon>
        <taxon>Chloroflexota</taxon>
        <taxon>Anaerolineae</taxon>
        <taxon>Anaerolineales</taxon>
        <taxon>Anaerolineaceae</taxon>
        <taxon>Thermanaerothrix</taxon>
    </lineage>
</organism>
<accession>A0ABU3NKJ9</accession>
<dbReference type="SUPFAM" id="SSF52172">
    <property type="entry name" value="CheY-like"/>
    <property type="match status" value="1"/>
</dbReference>
<sequence length="123" mass="13678">MIKIFLIEDHAHTQQLLRTLLELEGYQVITPSLPDPQKIVGLIHEQHPAIVILDAHLREFSGFEILASLRKSSLEFQPKVILTSGEDLGVESYRAGADAFLLKPFAPEKLLNLIKSLAIPQGS</sequence>
<dbReference type="PANTHER" id="PTHR44591">
    <property type="entry name" value="STRESS RESPONSE REGULATOR PROTEIN 1"/>
    <property type="match status" value="1"/>
</dbReference>
<dbReference type="SMART" id="SM00448">
    <property type="entry name" value="REC"/>
    <property type="match status" value="1"/>
</dbReference>
<dbReference type="InterPro" id="IPR001789">
    <property type="entry name" value="Sig_transdc_resp-reg_receiver"/>
</dbReference>
<evidence type="ECO:0000313" key="4">
    <source>
        <dbReference type="EMBL" id="MDT8896860.1"/>
    </source>
</evidence>
<comment type="caution">
    <text evidence="4">The sequence shown here is derived from an EMBL/GenBank/DDBJ whole genome shotgun (WGS) entry which is preliminary data.</text>
</comment>
<dbReference type="EMBL" id="JAUHMF010000001">
    <property type="protein sequence ID" value="MDT8896860.1"/>
    <property type="molecule type" value="Genomic_DNA"/>
</dbReference>
<dbReference type="Pfam" id="PF00072">
    <property type="entry name" value="Response_reg"/>
    <property type="match status" value="1"/>
</dbReference>
<gene>
    <name evidence="4" type="ORF">QYE77_01160</name>
</gene>
<keyword evidence="1 2" id="KW-0597">Phosphoprotein</keyword>
<dbReference type="InterPro" id="IPR011006">
    <property type="entry name" value="CheY-like_superfamily"/>
</dbReference>
<protein>
    <submittedName>
        <fullName evidence="4">Response regulator</fullName>
    </submittedName>
</protein>
<proteinExistence type="predicted"/>
<dbReference type="PROSITE" id="PS50110">
    <property type="entry name" value="RESPONSE_REGULATORY"/>
    <property type="match status" value="1"/>
</dbReference>
<evidence type="ECO:0000313" key="5">
    <source>
        <dbReference type="Proteomes" id="UP001254165"/>
    </source>
</evidence>
<evidence type="ECO:0000256" key="1">
    <source>
        <dbReference type="ARBA" id="ARBA00022553"/>
    </source>
</evidence>
<evidence type="ECO:0000259" key="3">
    <source>
        <dbReference type="PROSITE" id="PS50110"/>
    </source>
</evidence>
<dbReference type="Proteomes" id="UP001254165">
    <property type="component" value="Unassembled WGS sequence"/>
</dbReference>
<reference evidence="4 5" key="1">
    <citation type="submission" date="2023-07" db="EMBL/GenBank/DDBJ databases">
        <title>Novel species of Thermanaerothrix with wide hydrolytic capabilities.</title>
        <authorList>
            <person name="Zayulina K.S."/>
            <person name="Podosokorskaya O.A."/>
            <person name="Elcheninov A.G."/>
        </authorList>
    </citation>
    <scope>NUCLEOTIDE SEQUENCE [LARGE SCALE GENOMIC DNA]</scope>
    <source>
        <strain evidence="4 5">4228-RoL</strain>
    </source>
</reference>
<dbReference type="PANTHER" id="PTHR44591:SF18">
    <property type="entry name" value="REGULATORY PROTEIN"/>
    <property type="match status" value="1"/>
</dbReference>
<dbReference type="InterPro" id="IPR050595">
    <property type="entry name" value="Bact_response_regulator"/>
</dbReference>
<dbReference type="Gene3D" id="3.40.50.2300">
    <property type="match status" value="1"/>
</dbReference>
<feature type="modified residue" description="4-aspartylphosphate" evidence="2">
    <location>
        <position position="54"/>
    </location>
</feature>
<name>A0ABU3NKJ9_9CHLR</name>
<dbReference type="RefSeq" id="WP_315623453.1">
    <property type="nucleotide sequence ID" value="NZ_JAUHMF010000001.1"/>
</dbReference>
<evidence type="ECO:0000256" key="2">
    <source>
        <dbReference type="PROSITE-ProRule" id="PRU00169"/>
    </source>
</evidence>
<dbReference type="CDD" id="cd00156">
    <property type="entry name" value="REC"/>
    <property type="match status" value="1"/>
</dbReference>
<keyword evidence="5" id="KW-1185">Reference proteome</keyword>